<gene>
    <name evidence="2" type="ORF">THAOC_19626</name>
</gene>
<keyword evidence="3" id="KW-1185">Reference proteome</keyword>
<evidence type="ECO:0000313" key="3">
    <source>
        <dbReference type="Proteomes" id="UP000266841"/>
    </source>
</evidence>
<dbReference type="InterPro" id="IPR026906">
    <property type="entry name" value="LRR_5"/>
</dbReference>
<evidence type="ECO:0000256" key="1">
    <source>
        <dbReference type="SAM" id="MobiDB-lite"/>
    </source>
</evidence>
<dbReference type="PANTHER" id="PTHR45661">
    <property type="entry name" value="SURFACE ANTIGEN"/>
    <property type="match status" value="1"/>
</dbReference>
<dbReference type="Pfam" id="PF13306">
    <property type="entry name" value="LRR_5"/>
    <property type="match status" value="1"/>
</dbReference>
<dbReference type="Gene3D" id="3.80.10.10">
    <property type="entry name" value="Ribonuclease Inhibitor"/>
    <property type="match status" value="1"/>
</dbReference>
<proteinExistence type="predicted"/>
<dbReference type="InterPro" id="IPR053139">
    <property type="entry name" value="Surface_bspA-like"/>
</dbReference>
<feature type="region of interest" description="Disordered" evidence="1">
    <location>
        <begin position="1"/>
        <end position="49"/>
    </location>
</feature>
<dbReference type="PANTHER" id="PTHR45661:SF3">
    <property type="entry name" value="IG-LIKE DOMAIN-CONTAINING PROTEIN"/>
    <property type="match status" value="1"/>
</dbReference>
<feature type="compositionally biased region" description="Basic and acidic residues" evidence="1">
    <location>
        <begin position="98"/>
        <end position="119"/>
    </location>
</feature>
<reference evidence="2 3" key="1">
    <citation type="journal article" date="2012" name="Genome Biol.">
        <title>Genome and low-iron response of an oceanic diatom adapted to chronic iron limitation.</title>
        <authorList>
            <person name="Lommer M."/>
            <person name="Specht M."/>
            <person name="Roy A.S."/>
            <person name="Kraemer L."/>
            <person name="Andreson R."/>
            <person name="Gutowska M.A."/>
            <person name="Wolf J."/>
            <person name="Bergner S.V."/>
            <person name="Schilhabel M.B."/>
            <person name="Klostermeier U.C."/>
            <person name="Beiko R.G."/>
            <person name="Rosenstiel P."/>
            <person name="Hippler M."/>
            <person name="Laroche J."/>
        </authorList>
    </citation>
    <scope>NUCLEOTIDE SEQUENCE [LARGE SCALE GENOMIC DNA]</scope>
    <source>
        <strain evidence="2 3">CCMP1005</strain>
    </source>
</reference>
<feature type="non-terminal residue" evidence="2">
    <location>
        <position position="1"/>
    </location>
</feature>
<accession>K0S5D0</accession>
<sequence length="529" mass="58324">STDSGTSKSARRMASSSCDVEIVETAETTPGKLSPTPRRRRRSHATNMMSAAAGAAHAVCCGGVSKTLCALRRCPKTDAARPGGSRKKKDTPRLTAVSKDRRGIARGARPKDTRRRSDASRPSSRVLGRLGHSVKVGVVRGPQSGTFQLQLSYQMNPIGDQLQQATSQPEVFLLYEGGQVAEELRRSLTHVRVGPQVTEIPNGAFRGSDKLIKLQLNEGLQVIGDSAFEGCKSLRSVTLPSTVTELSWQAFCNCSSLIELQLNEGLQIIGDWAFKSCTALRSVIIPSTVTVVGVKIFCRCSNLIEVQLKEGLQIIREFAFEYCSALRSVTIPSTVTENTSTAIFDSEEEQGLLDQEALDEMLFDEDGDFAFLSCPLTTVKISISWAVSERMARLPRECMLSVEEKIRNLYFLELLQDVDVLACFPVIRMAPGDEAEDDSEDEAENDTFKVRDPNNETARIMYQVLQLIVFHELKESSIVIELAMWKSRIDGTTPVRREDCRVAIPDPAKKLVMEYCGFLGFLEPVIEGA</sequence>
<evidence type="ECO:0000313" key="2">
    <source>
        <dbReference type="EMBL" id="EJK60084.1"/>
    </source>
</evidence>
<dbReference type="EMBL" id="AGNL01021563">
    <property type="protein sequence ID" value="EJK60084.1"/>
    <property type="molecule type" value="Genomic_DNA"/>
</dbReference>
<name>K0S5D0_THAOC</name>
<organism evidence="2 3">
    <name type="scientific">Thalassiosira oceanica</name>
    <name type="common">Marine diatom</name>
    <dbReference type="NCBI Taxonomy" id="159749"/>
    <lineage>
        <taxon>Eukaryota</taxon>
        <taxon>Sar</taxon>
        <taxon>Stramenopiles</taxon>
        <taxon>Ochrophyta</taxon>
        <taxon>Bacillariophyta</taxon>
        <taxon>Coscinodiscophyceae</taxon>
        <taxon>Thalassiosirophycidae</taxon>
        <taxon>Thalassiosirales</taxon>
        <taxon>Thalassiosiraceae</taxon>
        <taxon>Thalassiosira</taxon>
    </lineage>
</organism>
<dbReference type="SUPFAM" id="SSF52058">
    <property type="entry name" value="L domain-like"/>
    <property type="match status" value="1"/>
</dbReference>
<protein>
    <submittedName>
        <fullName evidence="2">Uncharacterized protein</fullName>
    </submittedName>
</protein>
<comment type="caution">
    <text evidence="2">The sequence shown here is derived from an EMBL/GenBank/DDBJ whole genome shotgun (WGS) entry which is preliminary data.</text>
</comment>
<feature type="compositionally biased region" description="Polar residues" evidence="1">
    <location>
        <begin position="1"/>
        <end position="18"/>
    </location>
</feature>
<dbReference type="InterPro" id="IPR032675">
    <property type="entry name" value="LRR_dom_sf"/>
</dbReference>
<dbReference type="AlphaFoldDB" id="K0S5D0"/>
<feature type="region of interest" description="Disordered" evidence="1">
    <location>
        <begin position="76"/>
        <end position="127"/>
    </location>
</feature>
<dbReference type="Proteomes" id="UP000266841">
    <property type="component" value="Unassembled WGS sequence"/>
</dbReference>